<dbReference type="AlphaFoldDB" id="A0AAE0K1P1"/>
<reference evidence="1" key="2">
    <citation type="submission" date="2023-06" db="EMBL/GenBank/DDBJ databases">
        <authorList>
            <consortium name="Lawrence Berkeley National Laboratory"/>
            <person name="Haridas S."/>
            <person name="Hensen N."/>
            <person name="Bonometti L."/>
            <person name="Westerberg I."/>
            <person name="Brannstrom I.O."/>
            <person name="Guillou S."/>
            <person name="Cros-Aarteil S."/>
            <person name="Calhoun S."/>
            <person name="Kuo A."/>
            <person name="Mondo S."/>
            <person name="Pangilinan J."/>
            <person name="Riley R."/>
            <person name="LaButti K."/>
            <person name="Andreopoulos B."/>
            <person name="Lipzen A."/>
            <person name="Chen C."/>
            <person name="Yanf M."/>
            <person name="Daum C."/>
            <person name="Ng V."/>
            <person name="Clum A."/>
            <person name="Steindorff A."/>
            <person name="Ohm R."/>
            <person name="Martin F."/>
            <person name="Silar P."/>
            <person name="Natvig D."/>
            <person name="Lalanne C."/>
            <person name="Gautier V."/>
            <person name="Ament-velasquez S.L."/>
            <person name="Kruys A."/>
            <person name="Hutchinson M.I."/>
            <person name="Powell A.J."/>
            <person name="Barry K."/>
            <person name="Miller A.N."/>
            <person name="Grigoriev I.V."/>
            <person name="Debuchy R."/>
            <person name="Gladieux P."/>
            <person name="Thoren M.H."/>
            <person name="Johannesson H."/>
        </authorList>
    </citation>
    <scope>NUCLEOTIDE SEQUENCE</scope>
    <source>
        <strain evidence="1">CBS 232.78</strain>
    </source>
</reference>
<dbReference type="SUPFAM" id="SSF54373">
    <property type="entry name" value="FAD-linked reductases, C-terminal domain"/>
    <property type="match status" value="1"/>
</dbReference>
<sequence>MAPWALSSTAQSHQSHLQDLTSFITVRTQTKTLRITLPVAAATRVYPGIQRPDPFSPEEWDALYSEAEKLFWTNSESFEKSIRYYRDDLLTMKPNTQCIAFQRDDLFADEVHYIEAKKYVIASSAVLIPGILYNSGFAGDLPTLTHRDAFGYGEVPAEVDQRFIVDFRWFGYVKPYRMITDMVDTVRNLGGFLAGAEPKYLPPGSALYICGTYRAGFSELDSVVNKFGTVYR</sequence>
<comment type="caution">
    <text evidence="1">The sequence shown here is derived from an EMBL/GenBank/DDBJ whole genome shotgun (WGS) entry which is preliminary data.</text>
</comment>
<organism evidence="1 2">
    <name type="scientific">Podospora didyma</name>
    <dbReference type="NCBI Taxonomy" id="330526"/>
    <lineage>
        <taxon>Eukaryota</taxon>
        <taxon>Fungi</taxon>
        <taxon>Dikarya</taxon>
        <taxon>Ascomycota</taxon>
        <taxon>Pezizomycotina</taxon>
        <taxon>Sordariomycetes</taxon>
        <taxon>Sordariomycetidae</taxon>
        <taxon>Sordariales</taxon>
        <taxon>Podosporaceae</taxon>
        <taxon>Podospora</taxon>
    </lineage>
</organism>
<gene>
    <name evidence="1" type="ORF">B0H63DRAFT_536073</name>
</gene>
<dbReference type="Proteomes" id="UP001285441">
    <property type="component" value="Unassembled WGS sequence"/>
</dbReference>
<evidence type="ECO:0000313" key="2">
    <source>
        <dbReference type="Proteomes" id="UP001285441"/>
    </source>
</evidence>
<protein>
    <submittedName>
        <fullName evidence="1">Uncharacterized protein</fullName>
    </submittedName>
</protein>
<reference evidence="1" key="1">
    <citation type="journal article" date="2023" name="Mol. Phylogenet. Evol.">
        <title>Genome-scale phylogeny and comparative genomics of the fungal order Sordariales.</title>
        <authorList>
            <person name="Hensen N."/>
            <person name="Bonometti L."/>
            <person name="Westerberg I."/>
            <person name="Brannstrom I.O."/>
            <person name="Guillou S."/>
            <person name="Cros-Aarteil S."/>
            <person name="Calhoun S."/>
            <person name="Haridas S."/>
            <person name="Kuo A."/>
            <person name="Mondo S."/>
            <person name="Pangilinan J."/>
            <person name="Riley R."/>
            <person name="LaButti K."/>
            <person name="Andreopoulos B."/>
            <person name="Lipzen A."/>
            <person name="Chen C."/>
            <person name="Yan M."/>
            <person name="Daum C."/>
            <person name="Ng V."/>
            <person name="Clum A."/>
            <person name="Steindorff A."/>
            <person name="Ohm R.A."/>
            <person name="Martin F."/>
            <person name="Silar P."/>
            <person name="Natvig D.O."/>
            <person name="Lalanne C."/>
            <person name="Gautier V."/>
            <person name="Ament-Velasquez S.L."/>
            <person name="Kruys A."/>
            <person name="Hutchinson M.I."/>
            <person name="Powell A.J."/>
            <person name="Barry K."/>
            <person name="Miller A.N."/>
            <person name="Grigoriev I.V."/>
            <person name="Debuchy R."/>
            <person name="Gladieux P."/>
            <person name="Hiltunen Thoren M."/>
            <person name="Johannesson H."/>
        </authorList>
    </citation>
    <scope>NUCLEOTIDE SEQUENCE</scope>
    <source>
        <strain evidence="1">CBS 232.78</strain>
    </source>
</reference>
<name>A0AAE0K1P1_9PEZI</name>
<keyword evidence="2" id="KW-1185">Reference proteome</keyword>
<accession>A0AAE0K1P1</accession>
<evidence type="ECO:0000313" key="1">
    <source>
        <dbReference type="EMBL" id="KAK3367930.1"/>
    </source>
</evidence>
<dbReference type="EMBL" id="JAULSW010000011">
    <property type="protein sequence ID" value="KAK3367930.1"/>
    <property type="molecule type" value="Genomic_DNA"/>
</dbReference>
<proteinExistence type="predicted"/>